<reference evidence="3 4" key="1">
    <citation type="submission" date="2018-08" db="EMBL/GenBank/DDBJ databases">
        <title>Linezolid Resistance in Mycobacterium abscessus: MIC Distribution and Comprehensive Investigation of Resistance Mechanisms.</title>
        <authorList>
            <person name="Ye M."/>
            <person name="Xu L."/>
            <person name="Zou Y."/>
            <person name="Li B."/>
            <person name="Guo Q."/>
            <person name="Zhang Y."/>
            <person name="Zhan M."/>
            <person name="Xu B."/>
            <person name="Yu F."/>
            <person name="Zhang Z."/>
            <person name="Chu H."/>
        </authorList>
    </citation>
    <scope>NUCLEOTIDE SEQUENCE [LARGE SCALE GENOMIC DNA]</scope>
    <source>
        <strain evidence="3 4">G143</strain>
    </source>
</reference>
<dbReference type="EMBL" id="QXBN01000013">
    <property type="protein sequence ID" value="RIT35671.1"/>
    <property type="molecule type" value="Genomic_DNA"/>
</dbReference>
<dbReference type="SUPFAM" id="SSF53041">
    <property type="entry name" value="Resolvase-like"/>
    <property type="match status" value="1"/>
</dbReference>
<gene>
    <name evidence="3" type="ORF">D2E76_17455</name>
</gene>
<dbReference type="InterPro" id="IPR038109">
    <property type="entry name" value="DNA_bind_recomb_sf"/>
</dbReference>
<evidence type="ECO:0000259" key="2">
    <source>
        <dbReference type="PROSITE" id="PS51737"/>
    </source>
</evidence>
<dbReference type="PROSITE" id="PS51737">
    <property type="entry name" value="RECOMBINASE_DNA_BIND"/>
    <property type="match status" value="1"/>
</dbReference>
<feature type="domain" description="Resolvase/invertase-type recombinase catalytic" evidence="1">
    <location>
        <begin position="2"/>
        <end position="150"/>
    </location>
</feature>
<evidence type="ECO:0000313" key="4">
    <source>
        <dbReference type="Proteomes" id="UP000284557"/>
    </source>
</evidence>
<evidence type="ECO:0000313" key="3">
    <source>
        <dbReference type="EMBL" id="RIT35671.1"/>
    </source>
</evidence>
<dbReference type="Proteomes" id="UP000284557">
    <property type="component" value="Unassembled WGS sequence"/>
</dbReference>
<dbReference type="CDD" id="cd00338">
    <property type="entry name" value="Ser_Recombinase"/>
    <property type="match status" value="1"/>
</dbReference>
<dbReference type="InterPro" id="IPR050639">
    <property type="entry name" value="SSR_resolvase"/>
</dbReference>
<proteinExistence type="predicted"/>
<comment type="caution">
    <text evidence="3">The sequence shown here is derived from an EMBL/GenBank/DDBJ whole genome shotgun (WGS) entry which is preliminary data.</text>
</comment>
<dbReference type="Pfam" id="PF00239">
    <property type="entry name" value="Resolvase"/>
    <property type="match status" value="1"/>
</dbReference>
<protein>
    <submittedName>
        <fullName evidence="3">Recombinase family protein</fullName>
    </submittedName>
</protein>
<dbReference type="SMART" id="SM00857">
    <property type="entry name" value="Resolvase"/>
    <property type="match status" value="1"/>
</dbReference>
<dbReference type="InterPro" id="IPR036162">
    <property type="entry name" value="Resolvase-like_N_sf"/>
</dbReference>
<accession>A0ABD7HLQ5</accession>
<dbReference type="AlphaFoldDB" id="A0ABD7HLQ5"/>
<dbReference type="InterPro" id="IPR011109">
    <property type="entry name" value="DNA_bind_recombinase_dom"/>
</dbReference>
<evidence type="ECO:0000259" key="1">
    <source>
        <dbReference type="PROSITE" id="PS51736"/>
    </source>
</evidence>
<dbReference type="Pfam" id="PF07508">
    <property type="entry name" value="Recombinase"/>
    <property type="match status" value="1"/>
</dbReference>
<dbReference type="Gene3D" id="3.40.50.1390">
    <property type="entry name" value="Resolvase, N-terminal catalytic domain"/>
    <property type="match status" value="1"/>
</dbReference>
<dbReference type="PANTHER" id="PTHR30461:SF23">
    <property type="entry name" value="DNA RECOMBINASE-RELATED"/>
    <property type="match status" value="1"/>
</dbReference>
<dbReference type="Gene3D" id="3.90.1750.20">
    <property type="entry name" value="Putative Large Serine Recombinase, Chain B, Domain 2"/>
    <property type="match status" value="1"/>
</dbReference>
<organism evidence="3 4">
    <name type="scientific">Mycobacteroides abscessus</name>
    <dbReference type="NCBI Taxonomy" id="36809"/>
    <lineage>
        <taxon>Bacteria</taxon>
        <taxon>Bacillati</taxon>
        <taxon>Actinomycetota</taxon>
        <taxon>Actinomycetes</taxon>
        <taxon>Mycobacteriales</taxon>
        <taxon>Mycobacteriaceae</taxon>
        <taxon>Mycobacteroides</taxon>
    </lineage>
</organism>
<feature type="domain" description="Recombinase" evidence="2">
    <location>
        <begin position="150"/>
        <end position="260"/>
    </location>
</feature>
<dbReference type="InterPro" id="IPR006119">
    <property type="entry name" value="Resolv_N"/>
</dbReference>
<dbReference type="PROSITE" id="PS51736">
    <property type="entry name" value="RECOMBINASES_3"/>
    <property type="match status" value="1"/>
</dbReference>
<dbReference type="PANTHER" id="PTHR30461">
    <property type="entry name" value="DNA-INVERTASE FROM LAMBDOID PROPHAGE"/>
    <property type="match status" value="1"/>
</dbReference>
<sequence length="459" mass="50712">MKAVIYTRISEDQTGEQEGVTRQLEDCVKLADQLGWEVVAHYDDNDLSAFNGKLRPGFEALLKSMAAGEFSALLVWHPDRLYRSPKDLERIIEIADARRVKIATVRAGDMDLSTPAGRMVARILGSVARQESEHKGDRQRRANEQRAAEGKWYTANRCFGYTHDGVPLEPEASAVRTAVADVLAGKSIRKVGMEWNEQGLKTTLGTSWNSPRVRRLLVNPRYAALRTYRGVVVGPGAWEPLIDADTHRGLVAFLSDPSRIKCTSFERKYIGSGVYRCGKCEGGLMKAAQPGGRKNRAYVCRDHAHVLRAGEPVDAYVEALVLEYLSRPDAKLVLDDGRDVDVAELQAQRAAVQARLDELASLFADGAIDGSQLRRGTTELRSRLTVLDSQLADLARTNPVADLLGAGDRLSEKWAALSKDMQGKIVSELMTVTILPAPRGRRAFDPDYIQIDWRTGKAA</sequence>
<name>A0ABD7HLQ5_9MYCO</name>